<keyword evidence="2" id="KW-0378">Hydrolase</keyword>
<evidence type="ECO:0000256" key="1">
    <source>
        <dbReference type="ARBA" id="ARBA00022741"/>
    </source>
</evidence>
<dbReference type="FunFam" id="1.10.150.20:FF:000058">
    <property type="entry name" value="Helicase, POLQ like"/>
    <property type="match status" value="1"/>
</dbReference>
<dbReference type="InterPro" id="IPR050474">
    <property type="entry name" value="Hel308_SKI2-like"/>
</dbReference>
<dbReference type="EMBL" id="JASPKZ010007301">
    <property type="protein sequence ID" value="KAJ9585105.1"/>
    <property type="molecule type" value="Genomic_DNA"/>
</dbReference>
<dbReference type="GO" id="GO:0004386">
    <property type="term" value="F:helicase activity"/>
    <property type="evidence" value="ECO:0007669"/>
    <property type="project" value="UniProtKB-KW"/>
</dbReference>
<protein>
    <recommendedName>
        <fullName evidence="5">POLQ-like helical domain-containing protein</fullName>
    </recommendedName>
</protein>
<name>A0AAD7ZR78_DIPPU</name>
<proteinExistence type="predicted"/>
<keyword evidence="1" id="KW-0547">Nucleotide-binding</keyword>
<dbReference type="Gene3D" id="1.10.150.20">
    <property type="entry name" value="5' to 3' exonuclease, C-terminal subdomain"/>
    <property type="match status" value="1"/>
</dbReference>
<organism evidence="6 7">
    <name type="scientific">Diploptera punctata</name>
    <name type="common">Pacific beetle cockroach</name>
    <dbReference type="NCBI Taxonomy" id="6984"/>
    <lineage>
        <taxon>Eukaryota</taxon>
        <taxon>Metazoa</taxon>
        <taxon>Ecdysozoa</taxon>
        <taxon>Arthropoda</taxon>
        <taxon>Hexapoda</taxon>
        <taxon>Insecta</taxon>
        <taxon>Pterygota</taxon>
        <taxon>Neoptera</taxon>
        <taxon>Polyneoptera</taxon>
        <taxon>Dictyoptera</taxon>
        <taxon>Blattodea</taxon>
        <taxon>Blaberoidea</taxon>
        <taxon>Blaberidae</taxon>
        <taxon>Diplopterinae</taxon>
        <taxon>Diploptera</taxon>
    </lineage>
</organism>
<reference evidence="6" key="1">
    <citation type="journal article" date="2023" name="IScience">
        <title>Live-bearing cockroach genome reveals convergent evolutionary mechanisms linked to viviparity in insects and beyond.</title>
        <authorList>
            <person name="Fouks B."/>
            <person name="Harrison M.C."/>
            <person name="Mikhailova A.A."/>
            <person name="Marchal E."/>
            <person name="English S."/>
            <person name="Carruthers M."/>
            <person name="Jennings E.C."/>
            <person name="Chiamaka E.L."/>
            <person name="Frigard R.A."/>
            <person name="Pippel M."/>
            <person name="Attardo G.M."/>
            <person name="Benoit J.B."/>
            <person name="Bornberg-Bauer E."/>
            <person name="Tobe S.S."/>
        </authorList>
    </citation>
    <scope>NUCLEOTIDE SEQUENCE</scope>
    <source>
        <strain evidence="6">Stay&amp;Tobe</strain>
    </source>
</reference>
<accession>A0AAD7ZR78</accession>
<dbReference type="Proteomes" id="UP001233999">
    <property type="component" value="Unassembled WGS sequence"/>
</dbReference>
<evidence type="ECO:0000256" key="4">
    <source>
        <dbReference type="ARBA" id="ARBA00022840"/>
    </source>
</evidence>
<sequence>HCSIMLCLKKHRSLSSQSSFSIGNNNTSTHITNISPSGIELDEQYKTVYGRKDKKTKRIIKIKDNTILKVSSLGKLLLKIFSHISCSHFVSRLLQAQNSLVLVTCLHLLYLVTPYDLISHVKPNTSTYVSVYNNMGENELQTARILGINERVMTLLMKGLNIKSVPERVLHRFYLTLMLYDLWNQKSLWDVADKFEVPRGFVQTLMTSAATFSTCVLRFCEEIKDFWAFKELLVNFSQQLSHCCTAELLPLMDLPAVKRGRARQLYKAGYKSLLHIANANPLEIVNSIDHMPKKVATQIVAAAKLMLKQKADNLREEAEEVLEGLNI</sequence>
<evidence type="ECO:0000313" key="6">
    <source>
        <dbReference type="EMBL" id="KAJ9585105.1"/>
    </source>
</evidence>
<evidence type="ECO:0000256" key="3">
    <source>
        <dbReference type="ARBA" id="ARBA00022806"/>
    </source>
</evidence>
<dbReference type="SUPFAM" id="SSF158702">
    <property type="entry name" value="Sec63 N-terminal domain-like"/>
    <property type="match status" value="1"/>
</dbReference>
<evidence type="ECO:0000313" key="7">
    <source>
        <dbReference type="Proteomes" id="UP001233999"/>
    </source>
</evidence>
<evidence type="ECO:0000256" key="2">
    <source>
        <dbReference type="ARBA" id="ARBA00022801"/>
    </source>
</evidence>
<keyword evidence="3" id="KW-0347">Helicase</keyword>
<reference evidence="6" key="2">
    <citation type="submission" date="2023-05" db="EMBL/GenBank/DDBJ databases">
        <authorList>
            <person name="Fouks B."/>
        </authorList>
    </citation>
    <scope>NUCLEOTIDE SEQUENCE</scope>
    <source>
        <strain evidence="6">Stay&amp;Tobe</strain>
        <tissue evidence="6">Testes</tissue>
    </source>
</reference>
<dbReference type="GO" id="GO:0005524">
    <property type="term" value="F:ATP binding"/>
    <property type="evidence" value="ECO:0007669"/>
    <property type="project" value="UniProtKB-KW"/>
</dbReference>
<keyword evidence="7" id="KW-1185">Reference proteome</keyword>
<keyword evidence="4" id="KW-0067">ATP-binding</keyword>
<feature type="domain" description="POLQ-like helical" evidence="5">
    <location>
        <begin position="92"/>
        <end position="239"/>
    </location>
</feature>
<dbReference type="PANTHER" id="PTHR47961">
    <property type="entry name" value="DNA POLYMERASE THETA, PUTATIVE (AFU_ORTHOLOGUE AFUA_1G05260)-RELATED"/>
    <property type="match status" value="1"/>
</dbReference>
<comment type="caution">
    <text evidence="6">The sequence shown here is derived from an EMBL/GenBank/DDBJ whole genome shotgun (WGS) entry which is preliminary data.</text>
</comment>
<dbReference type="Pfam" id="PF21099">
    <property type="entry name" value="POLQ_helical"/>
    <property type="match status" value="1"/>
</dbReference>
<dbReference type="InterPro" id="IPR048960">
    <property type="entry name" value="POLQ-like_helical"/>
</dbReference>
<dbReference type="Gene3D" id="1.10.3380.20">
    <property type="match status" value="1"/>
</dbReference>
<dbReference type="PANTHER" id="PTHR47961:SF12">
    <property type="entry name" value="HELICASE POLQ-LIKE"/>
    <property type="match status" value="1"/>
</dbReference>
<dbReference type="AlphaFoldDB" id="A0AAD7ZR78"/>
<feature type="non-terminal residue" evidence="6">
    <location>
        <position position="327"/>
    </location>
</feature>
<gene>
    <name evidence="6" type="ORF">L9F63_020552</name>
</gene>
<evidence type="ECO:0000259" key="5">
    <source>
        <dbReference type="Pfam" id="PF21099"/>
    </source>
</evidence>
<dbReference type="GO" id="GO:0016787">
    <property type="term" value="F:hydrolase activity"/>
    <property type="evidence" value="ECO:0007669"/>
    <property type="project" value="UniProtKB-KW"/>
</dbReference>